<keyword evidence="3" id="KW-1003">Cell membrane</keyword>
<keyword evidence="12" id="KW-1185">Reference proteome</keyword>
<reference evidence="11 12" key="2">
    <citation type="submission" date="2024-01" db="EMBL/GenBank/DDBJ databases">
        <title>Roseobacter fucihabitans sp. nov., isolated from the brown alga Fucus spiralis.</title>
        <authorList>
            <person name="Hahnke S."/>
            <person name="Berger M."/>
            <person name="Schlingloff A."/>
            <person name="Athale I."/>
            <person name="Neumann-Schaal M."/>
            <person name="Adenaya A."/>
            <person name="Poehlein A."/>
            <person name="Daniel R."/>
            <person name="Pertersen J."/>
            <person name="Brinkhoff T."/>
        </authorList>
    </citation>
    <scope>NUCLEOTIDE SEQUENCE [LARGE SCALE GENOMIC DNA]</scope>
    <source>
        <strain evidence="11 12">B14</strain>
        <plasmid evidence="11 12">pROLI127</plasmid>
    </source>
</reference>
<evidence type="ECO:0000256" key="8">
    <source>
        <dbReference type="ARBA" id="ARBA00023169"/>
    </source>
</evidence>
<evidence type="ECO:0000259" key="10">
    <source>
        <dbReference type="Pfam" id="PF02397"/>
    </source>
</evidence>
<evidence type="ECO:0000256" key="6">
    <source>
        <dbReference type="ARBA" id="ARBA00022989"/>
    </source>
</evidence>
<proteinExistence type="inferred from homology"/>
<dbReference type="PANTHER" id="PTHR30576">
    <property type="entry name" value="COLANIC BIOSYNTHESIS UDP-GLUCOSE LIPID CARRIER TRANSFERASE"/>
    <property type="match status" value="1"/>
</dbReference>
<geneLocation type="plasmid" evidence="11 12">
    <name>pROLI127</name>
</geneLocation>
<accession>A0ABZ2C2B2</accession>
<keyword evidence="7 9" id="KW-0472">Membrane</keyword>
<organism evidence="11 12">
    <name type="scientific">Roseobacter fucihabitans</name>
    <dbReference type="NCBI Taxonomy" id="1537242"/>
    <lineage>
        <taxon>Bacteria</taxon>
        <taxon>Pseudomonadati</taxon>
        <taxon>Pseudomonadota</taxon>
        <taxon>Alphaproteobacteria</taxon>
        <taxon>Rhodobacterales</taxon>
        <taxon>Roseobacteraceae</taxon>
        <taxon>Roseobacter</taxon>
    </lineage>
</organism>
<evidence type="ECO:0000256" key="2">
    <source>
        <dbReference type="ARBA" id="ARBA00006464"/>
    </source>
</evidence>
<evidence type="ECO:0000256" key="1">
    <source>
        <dbReference type="ARBA" id="ARBA00004236"/>
    </source>
</evidence>
<sequence length="231" mass="26802">MTLHFSPHLADIEERTGRLEQPKTRKKTGSDRYRNKTKQIFDFTLTLISLPLVALIVGVMAFLIALDGHNPFYSQMRVGKNGREFRIWKLRTMVHNADELLESYLAENPAARLEWDMTQKLKQDPRITFAGRVLRKTSLDELPQLWNVLNGTMSLVGPRPMMVNQKDSYDGEGYYRLRPGMTGLWQISERNSSSFADRVFYDDLYDETVSFKTDFVILLRTIRVVLRGTGY</sequence>
<reference evidence="11 12" key="1">
    <citation type="submission" date="2015-07" db="EMBL/GenBank/DDBJ databases">
        <authorList>
            <person name="Voget S."/>
            <person name="Dogs M."/>
            <person name="Brinkhoff T.H."/>
            <person name="Daniel R."/>
        </authorList>
    </citation>
    <scope>NUCLEOTIDE SEQUENCE [LARGE SCALE GENOMIC DNA]</scope>
    <source>
        <strain evidence="11 12">B14</strain>
        <plasmid evidence="11 12">pROLI127</plasmid>
    </source>
</reference>
<feature type="transmembrane region" description="Helical" evidence="9">
    <location>
        <begin position="40"/>
        <end position="66"/>
    </location>
</feature>
<evidence type="ECO:0000313" key="12">
    <source>
        <dbReference type="Proteomes" id="UP001318682"/>
    </source>
</evidence>
<gene>
    <name evidence="11" type="primary">pglC_2</name>
    <name evidence="11" type="ORF">ROLI_045170</name>
</gene>
<dbReference type="Pfam" id="PF02397">
    <property type="entry name" value="Bac_transf"/>
    <property type="match status" value="1"/>
</dbReference>
<dbReference type="InterPro" id="IPR003362">
    <property type="entry name" value="Bact_transf"/>
</dbReference>
<evidence type="ECO:0000256" key="3">
    <source>
        <dbReference type="ARBA" id="ARBA00022475"/>
    </source>
</evidence>
<dbReference type="PANTHER" id="PTHR30576:SF4">
    <property type="entry name" value="UNDECAPRENYL-PHOSPHATE GALACTOSE PHOSPHOTRANSFERASE"/>
    <property type="match status" value="1"/>
</dbReference>
<keyword evidence="6 9" id="KW-1133">Transmembrane helix</keyword>
<dbReference type="EC" id="2.7.8.36" evidence="11"/>
<keyword evidence="11" id="KW-0614">Plasmid</keyword>
<keyword evidence="8" id="KW-0270">Exopolysaccharide synthesis</keyword>
<evidence type="ECO:0000256" key="7">
    <source>
        <dbReference type="ARBA" id="ARBA00023136"/>
    </source>
</evidence>
<evidence type="ECO:0000256" key="5">
    <source>
        <dbReference type="ARBA" id="ARBA00022692"/>
    </source>
</evidence>
<comment type="subcellular location">
    <subcellularLocation>
        <location evidence="1">Cell membrane</location>
    </subcellularLocation>
</comment>
<keyword evidence="4 11" id="KW-0808">Transferase</keyword>
<feature type="domain" description="Bacterial sugar transferase" evidence="10">
    <location>
        <begin position="38"/>
        <end position="226"/>
    </location>
</feature>
<evidence type="ECO:0000256" key="9">
    <source>
        <dbReference type="SAM" id="Phobius"/>
    </source>
</evidence>
<protein>
    <submittedName>
        <fullName evidence="11">Undecaprenyl phosphate N,N'-diacetylbacillosamine 1-phosphate transferase</fullName>
        <ecNumber evidence="11">2.7.8.36</ecNumber>
    </submittedName>
</protein>
<evidence type="ECO:0000256" key="4">
    <source>
        <dbReference type="ARBA" id="ARBA00022679"/>
    </source>
</evidence>
<evidence type="ECO:0000313" key="11">
    <source>
        <dbReference type="EMBL" id="WVX51415.1"/>
    </source>
</evidence>
<name>A0ABZ2C2B2_9RHOB</name>
<dbReference type="RefSeq" id="WP_187431099.1">
    <property type="nucleotide sequence ID" value="NZ_CP143424.1"/>
</dbReference>
<dbReference type="EMBL" id="CP143424">
    <property type="protein sequence ID" value="WVX51415.1"/>
    <property type="molecule type" value="Genomic_DNA"/>
</dbReference>
<dbReference type="GO" id="GO:0102334">
    <property type="term" value="F:N,N'-diacetylbacilliosaminyl-1-phosphate transferase activity"/>
    <property type="evidence" value="ECO:0007669"/>
    <property type="project" value="UniProtKB-EC"/>
</dbReference>
<dbReference type="Proteomes" id="UP001318682">
    <property type="component" value="Plasmid pROLI127"/>
</dbReference>
<keyword evidence="5 9" id="KW-0812">Transmembrane</keyword>
<comment type="similarity">
    <text evidence="2">Belongs to the bacterial sugar transferase family.</text>
</comment>